<dbReference type="Proteomes" id="UP001501433">
    <property type="component" value="Unassembled WGS sequence"/>
</dbReference>
<dbReference type="Gene3D" id="3.40.50.620">
    <property type="entry name" value="HUPs"/>
    <property type="match status" value="1"/>
</dbReference>
<sequence>MKNKKYKILVLSDLIKSMDSTLKSTISLSNIINADIELFYVKKPTDIIKKENQLTAFRTINQEHVQTKRKLDNLVKSVYQNYGVNIKCTFAFGNIKNQIEAQINKLKPDIIVLGKRKPKAISFLGNNITNFVLSKHEGMVLIASGKNTFEPNDDLSLGILNPNEELVNLDFTETLIKHTKKPLKSFRIIKNSSNLKEVNQDSTLPKTVEYVFEENGHTLKNLSNYVSKNNINLLWLAGDDSAQNMSSSIKTSLKDIINNLDVSLLLTRGQKLKIQQNT</sequence>
<comment type="caution">
    <text evidence="1">The sequence shown here is derived from an EMBL/GenBank/DDBJ whole genome shotgun (WGS) entry which is preliminary data.</text>
</comment>
<protein>
    <recommendedName>
        <fullName evidence="3">Universal stress protein</fullName>
    </recommendedName>
</protein>
<organism evidence="1 2">
    <name type="scientific">Litoribaculum gwangyangense</name>
    <dbReference type="NCBI Taxonomy" id="1130722"/>
    <lineage>
        <taxon>Bacteria</taxon>
        <taxon>Pseudomonadati</taxon>
        <taxon>Bacteroidota</taxon>
        <taxon>Flavobacteriia</taxon>
        <taxon>Flavobacteriales</taxon>
        <taxon>Flavobacteriaceae</taxon>
        <taxon>Litoribaculum</taxon>
    </lineage>
</organism>
<dbReference type="EMBL" id="BAABJW010000001">
    <property type="protein sequence ID" value="GAA4801151.1"/>
    <property type="molecule type" value="Genomic_DNA"/>
</dbReference>
<accession>A0ABP9BVL2</accession>
<evidence type="ECO:0000313" key="2">
    <source>
        <dbReference type="Proteomes" id="UP001501433"/>
    </source>
</evidence>
<evidence type="ECO:0000313" key="1">
    <source>
        <dbReference type="EMBL" id="GAA4801151.1"/>
    </source>
</evidence>
<dbReference type="CDD" id="cd00293">
    <property type="entry name" value="USP-like"/>
    <property type="match status" value="1"/>
</dbReference>
<dbReference type="InterPro" id="IPR014729">
    <property type="entry name" value="Rossmann-like_a/b/a_fold"/>
</dbReference>
<dbReference type="RefSeq" id="WP_345275233.1">
    <property type="nucleotide sequence ID" value="NZ_BAABJW010000001.1"/>
</dbReference>
<evidence type="ECO:0008006" key="3">
    <source>
        <dbReference type="Google" id="ProtNLM"/>
    </source>
</evidence>
<name>A0ABP9BVL2_9FLAO</name>
<proteinExistence type="predicted"/>
<dbReference type="SUPFAM" id="SSF52402">
    <property type="entry name" value="Adenine nucleotide alpha hydrolases-like"/>
    <property type="match status" value="1"/>
</dbReference>
<keyword evidence="2" id="KW-1185">Reference proteome</keyword>
<gene>
    <name evidence="1" type="ORF">GCM10023330_03680</name>
</gene>
<reference evidence="2" key="1">
    <citation type="journal article" date="2019" name="Int. J. Syst. Evol. Microbiol.">
        <title>The Global Catalogue of Microorganisms (GCM) 10K type strain sequencing project: providing services to taxonomists for standard genome sequencing and annotation.</title>
        <authorList>
            <consortium name="The Broad Institute Genomics Platform"/>
            <consortium name="The Broad Institute Genome Sequencing Center for Infectious Disease"/>
            <person name="Wu L."/>
            <person name="Ma J."/>
        </authorList>
    </citation>
    <scope>NUCLEOTIDE SEQUENCE [LARGE SCALE GENOMIC DNA]</scope>
    <source>
        <strain evidence="2">JCM 18325</strain>
    </source>
</reference>